<dbReference type="GO" id="GO:0000976">
    <property type="term" value="F:transcription cis-regulatory region binding"/>
    <property type="evidence" value="ECO:0007669"/>
    <property type="project" value="TreeGrafter"/>
</dbReference>
<dbReference type="InterPro" id="IPR005119">
    <property type="entry name" value="LysR_subst-bd"/>
</dbReference>
<dbReference type="RefSeq" id="WP_200598399.1">
    <property type="nucleotide sequence ID" value="NZ_JAEPBG010000034.1"/>
</dbReference>
<dbReference type="CDD" id="cd08420">
    <property type="entry name" value="PBP2_CysL_like"/>
    <property type="match status" value="1"/>
</dbReference>
<keyword evidence="4" id="KW-0804">Transcription</keyword>
<dbReference type="EMBL" id="JAEPBG010000034">
    <property type="protein sequence ID" value="MBK4739030.1"/>
    <property type="molecule type" value="Genomic_DNA"/>
</dbReference>
<accession>A0A934W9K3</accession>
<dbReference type="SUPFAM" id="SSF46785">
    <property type="entry name" value="Winged helix' DNA-binding domain"/>
    <property type="match status" value="1"/>
</dbReference>
<evidence type="ECO:0000256" key="1">
    <source>
        <dbReference type="ARBA" id="ARBA00009437"/>
    </source>
</evidence>
<sequence>MLRTTLRHIEVFVATAQKGNVTQAAALIGLTQSAASMALADFENQLGTRLFDRVGKRLSLNDDGRALYPRAVQMIDWAQEMAQMFQRDERAVDLHLGASSTIGNYLLPKMIGGFNASRPGSRIRLEVSNTQKIIDAVRHFELDIGFVEGPCVTPELDTIFWQHDELAIFSAPDHSLARQQELSVSSLRQADWILRERGSGTREVVEQLLTSQLGTVGLSMELGGTEAIKRAVESGLGISCLPKIAVTEAVRLGTLVCLPTPMLRLTRAFHILLHKQKYRTAGILGFLELCQLTRGRSY</sequence>
<keyword evidence="2" id="KW-0805">Transcription regulation</keyword>
<comment type="similarity">
    <text evidence="1">Belongs to the LysR transcriptional regulatory family.</text>
</comment>
<reference evidence="6" key="1">
    <citation type="submission" date="2021-01" db="EMBL/GenBank/DDBJ databases">
        <title>Genome sequence of strain Noviherbaspirillum sp. DKR-6.</title>
        <authorList>
            <person name="Chaudhary D.K."/>
        </authorList>
    </citation>
    <scope>NUCLEOTIDE SEQUENCE</scope>
    <source>
        <strain evidence="6">DKR-6</strain>
    </source>
</reference>
<dbReference type="Proteomes" id="UP000622890">
    <property type="component" value="Unassembled WGS sequence"/>
</dbReference>
<dbReference type="SUPFAM" id="SSF53850">
    <property type="entry name" value="Periplasmic binding protein-like II"/>
    <property type="match status" value="1"/>
</dbReference>
<evidence type="ECO:0000313" key="6">
    <source>
        <dbReference type="EMBL" id="MBK4739030.1"/>
    </source>
</evidence>
<organism evidence="6 7">
    <name type="scientific">Noviherbaspirillum pedocola</name>
    <dbReference type="NCBI Taxonomy" id="2801341"/>
    <lineage>
        <taxon>Bacteria</taxon>
        <taxon>Pseudomonadati</taxon>
        <taxon>Pseudomonadota</taxon>
        <taxon>Betaproteobacteria</taxon>
        <taxon>Burkholderiales</taxon>
        <taxon>Oxalobacteraceae</taxon>
        <taxon>Noviherbaspirillum</taxon>
    </lineage>
</organism>
<dbReference type="Gene3D" id="3.40.190.290">
    <property type="match status" value="1"/>
</dbReference>
<dbReference type="PANTHER" id="PTHR30126:SF94">
    <property type="entry name" value="LYSR FAMILY TRANSCRIPTIONAL REGULATOR"/>
    <property type="match status" value="1"/>
</dbReference>
<dbReference type="NCBIfam" id="NF008095">
    <property type="entry name" value="PRK10837.1"/>
    <property type="match status" value="1"/>
</dbReference>
<dbReference type="Pfam" id="PF00126">
    <property type="entry name" value="HTH_1"/>
    <property type="match status" value="1"/>
</dbReference>
<dbReference type="AlphaFoldDB" id="A0A934W9K3"/>
<dbReference type="InterPro" id="IPR036390">
    <property type="entry name" value="WH_DNA-bd_sf"/>
</dbReference>
<dbReference type="PROSITE" id="PS50931">
    <property type="entry name" value="HTH_LYSR"/>
    <property type="match status" value="1"/>
</dbReference>
<protein>
    <submittedName>
        <fullName evidence="6">LysR family transcriptional regulator</fullName>
    </submittedName>
</protein>
<dbReference type="Pfam" id="PF03466">
    <property type="entry name" value="LysR_substrate"/>
    <property type="match status" value="1"/>
</dbReference>
<gene>
    <name evidence="6" type="ORF">JJB74_30875</name>
</gene>
<evidence type="ECO:0000313" key="7">
    <source>
        <dbReference type="Proteomes" id="UP000622890"/>
    </source>
</evidence>
<comment type="caution">
    <text evidence="6">The sequence shown here is derived from an EMBL/GenBank/DDBJ whole genome shotgun (WGS) entry which is preliminary data.</text>
</comment>
<dbReference type="GO" id="GO:0003700">
    <property type="term" value="F:DNA-binding transcription factor activity"/>
    <property type="evidence" value="ECO:0007669"/>
    <property type="project" value="InterPro"/>
</dbReference>
<proteinExistence type="inferred from homology"/>
<evidence type="ECO:0000259" key="5">
    <source>
        <dbReference type="PROSITE" id="PS50931"/>
    </source>
</evidence>
<dbReference type="PANTHER" id="PTHR30126">
    <property type="entry name" value="HTH-TYPE TRANSCRIPTIONAL REGULATOR"/>
    <property type="match status" value="1"/>
</dbReference>
<keyword evidence="7" id="KW-1185">Reference proteome</keyword>
<dbReference type="InterPro" id="IPR036388">
    <property type="entry name" value="WH-like_DNA-bd_sf"/>
</dbReference>
<evidence type="ECO:0000256" key="3">
    <source>
        <dbReference type="ARBA" id="ARBA00023125"/>
    </source>
</evidence>
<dbReference type="InterPro" id="IPR000847">
    <property type="entry name" value="LysR_HTH_N"/>
</dbReference>
<evidence type="ECO:0000256" key="4">
    <source>
        <dbReference type="ARBA" id="ARBA00023163"/>
    </source>
</evidence>
<feature type="domain" description="HTH lysR-type" evidence="5">
    <location>
        <begin position="4"/>
        <end position="61"/>
    </location>
</feature>
<keyword evidence="3" id="KW-0238">DNA-binding</keyword>
<evidence type="ECO:0000256" key="2">
    <source>
        <dbReference type="ARBA" id="ARBA00023015"/>
    </source>
</evidence>
<dbReference type="Gene3D" id="1.10.10.10">
    <property type="entry name" value="Winged helix-like DNA-binding domain superfamily/Winged helix DNA-binding domain"/>
    <property type="match status" value="1"/>
</dbReference>
<name>A0A934W9K3_9BURK</name>